<evidence type="ECO:0000256" key="5">
    <source>
        <dbReference type="ARBA" id="ARBA00022989"/>
    </source>
</evidence>
<evidence type="ECO:0000256" key="1">
    <source>
        <dbReference type="ARBA" id="ARBA00004141"/>
    </source>
</evidence>
<keyword evidence="4 7" id="KW-0812">Transmembrane</keyword>
<dbReference type="GO" id="GO:0015341">
    <property type="term" value="F:zinc efflux antiporter activity"/>
    <property type="evidence" value="ECO:0007669"/>
    <property type="project" value="TreeGrafter"/>
</dbReference>
<proteinExistence type="inferred from homology"/>
<organism evidence="10 11">
    <name type="scientific">Paramagnetospirillum kuznetsovii</name>
    <dbReference type="NCBI Taxonomy" id="2053833"/>
    <lineage>
        <taxon>Bacteria</taxon>
        <taxon>Pseudomonadati</taxon>
        <taxon>Pseudomonadota</taxon>
        <taxon>Alphaproteobacteria</taxon>
        <taxon>Rhodospirillales</taxon>
        <taxon>Magnetospirillaceae</taxon>
        <taxon>Paramagnetospirillum</taxon>
    </lineage>
</organism>
<feature type="domain" description="Cation efflux protein cytoplasmic" evidence="9">
    <location>
        <begin position="223"/>
        <end position="290"/>
    </location>
</feature>
<dbReference type="SUPFAM" id="SSF160240">
    <property type="entry name" value="Cation efflux protein cytoplasmic domain-like"/>
    <property type="match status" value="3"/>
</dbReference>
<feature type="domain" description="Cation efflux protein cytoplasmic" evidence="9">
    <location>
        <begin position="302"/>
        <end position="373"/>
    </location>
</feature>
<dbReference type="EMBL" id="PGTO01000004">
    <property type="protein sequence ID" value="RAU22591.1"/>
    <property type="molecule type" value="Genomic_DNA"/>
</dbReference>
<keyword evidence="11" id="KW-1185">Reference proteome</keyword>
<name>A0A364NZS9_9PROT</name>
<dbReference type="InterPro" id="IPR058533">
    <property type="entry name" value="Cation_efflux_TM"/>
</dbReference>
<dbReference type="GO" id="GO:0006882">
    <property type="term" value="P:intracellular zinc ion homeostasis"/>
    <property type="evidence" value="ECO:0007669"/>
    <property type="project" value="TreeGrafter"/>
</dbReference>
<feature type="domain" description="Cation efflux protein cytoplasmic" evidence="9">
    <location>
        <begin position="389"/>
        <end position="463"/>
    </location>
</feature>
<keyword evidence="5 7" id="KW-1133">Transmembrane helix</keyword>
<evidence type="ECO:0000313" key="10">
    <source>
        <dbReference type="EMBL" id="RAU22591.1"/>
    </source>
</evidence>
<keyword evidence="6 7" id="KW-0472">Membrane</keyword>
<dbReference type="AlphaFoldDB" id="A0A364NZS9"/>
<dbReference type="SUPFAM" id="SSF161111">
    <property type="entry name" value="Cation efflux protein transmembrane domain-like"/>
    <property type="match status" value="1"/>
</dbReference>
<dbReference type="Gene3D" id="1.20.1510.10">
    <property type="entry name" value="Cation efflux protein transmembrane domain"/>
    <property type="match status" value="1"/>
</dbReference>
<dbReference type="GO" id="GO:0005886">
    <property type="term" value="C:plasma membrane"/>
    <property type="evidence" value="ECO:0007669"/>
    <property type="project" value="TreeGrafter"/>
</dbReference>
<dbReference type="Pfam" id="PF16916">
    <property type="entry name" value="ZT_dimer"/>
    <property type="match status" value="3"/>
</dbReference>
<dbReference type="NCBIfam" id="TIGR01297">
    <property type="entry name" value="CDF"/>
    <property type="match status" value="1"/>
</dbReference>
<dbReference type="InterPro" id="IPR050291">
    <property type="entry name" value="CDF_Transporter"/>
</dbReference>
<comment type="caution">
    <text evidence="10">The sequence shown here is derived from an EMBL/GenBank/DDBJ whole genome shotgun (WGS) entry which is preliminary data.</text>
</comment>
<evidence type="ECO:0000256" key="6">
    <source>
        <dbReference type="ARBA" id="ARBA00023136"/>
    </source>
</evidence>
<evidence type="ECO:0000256" key="4">
    <source>
        <dbReference type="ARBA" id="ARBA00022692"/>
    </source>
</evidence>
<dbReference type="InterPro" id="IPR002524">
    <property type="entry name" value="Cation_efflux"/>
</dbReference>
<dbReference type="PANTHER" id="PTHR43840:SF15">
    <property type="entry name" value="MITOCHONDRIAL METAL TRANSPORTER 1-RELATED"/>
    <property type="match status" value="1"/>
</dbReference>
<gene>
    <name evidence="10" type="ORF">CU669_07855</name>
</gene>
<dbReference type="InterPro" id="IPR027469">
    <property type="entry name" value="Cation_efflux_TMD_sf"/>
</dbReference>
<feature type="domain" description="Cation efflux protein transmembrane" evidence="8">
    <location>
        <begin position="23"/>
        <end position="215"/>
    </location>
</feature>
<reference evidence="10 11" key="1">
    <citation type="submission" date="2017-11" db="EMBL/GenBank/DDBJ databases">
        <title>Draft genome sequence of magnetotactic bacterium Magnetospirillum kuznetsovii LBB-42.</title>
        <authorList>
            <person name="Grouzdev D.S."/>
            <person name="Rysina M.S."/>
            <person name="Baslerov R.V."/>
            <person name="Koziaeva V."/>
        </authorList>
    </citation>
    <scope>NUCLEOTIDE SEQUENCE [LARGE SCALE GENOMIC DNA]</scope>
    <source>
        <strain evidence="10 11">LBB-42</strain>
    </source>
</reference>
<keyword evidence="3" id="KW-0813">Transport</keyword>
<evidence type="ECO:0000256" key="7">
    <source>
        <dbReference type="SAM" id="Phobius"/>
    </source>
</evidence>
<evidence type="ECO:0000259" key="8">
    <source>
        <dbReference type="Pfam" id="PF01545"/>
    </source>
</evidence>
<comment type="subcellular location">
    <subcellularLocation>
        <location evidence="1">Membrane</location>
        <topology evidence="1">Multi-pass membrane protein</topology>
    </subcellularLocation>
</comment>
<dbReference type="Pfam" id="PF01545">
    <property type="entry name" value="Cation_efflux"/>
    <property type="match status" value="1"/>
</dbReference>
<dbReference type="InterPro" id="IPR036837">
    <property type="entry name" value="Cation_efflux_CTD_sf"/>
</dbReference>
<accession>A0A364NZS9</accession>
<dbReference type="PANTHER" id="PTHR43840">
    <property type="entry name" value="MITOCHONDRIAL METAL TRANSPORTER 1-RELATED"/>
    <property type="match status" value="1"/>
</dbReference>
<feature type="transmembrane region" description="Helical" evidence="7">
    <location>
        <begin position="20"/>
        <end position="45"/>
    </location>
</feature>
<protein>
    <submittedName>
        <fullName evidence="10">Cation diffusion facilitator family transporter</fullName>
    </submittedName>
</protein>
<dbReference type="GO" id="GO:0015086">
    <property type="term" value="F:cadmium ion transmembrane transporter activity"/>
    <property type="evidence" value="ECO:0007669"/>
    <property type="project" value="TreeGrafter"/>
</dbReference>
<evidence type="ECO:0000256" key="2">
    <source>
        <dbReference type="ARBA" id="ARBA00008114"/>
    </source>
</evidence>
<sequence>MTMHFLWSRPDMSDDRKSAVALSSVFASAAMTVMKLAVGLMTGSLGVLSEAAHSLLDMGAAILTWFAVRIGDQPADERHPYGHGKVESVSALIETGLLFVTAAWIVKEAVTRLMAPAVEVETTWWSVGVIVASIIIDIGRSRALSKVAKETGSQALEADALHFSSDILSSTAVLIGLGLVWLGWPKGDAVAALGVAAFVVLAGWRLGSRTIDVLVDAAPQGIAERVEEVAAKVPGVARVDAVRARPAGPTVFAEVVVKVGRTMHLEQVEALRRAVIERLKSDLPEVQPMVIAEPLTLDDESITETVRGLAATRGLAVHHVGVAAMDGHPHVSFDLEVDESLTIAAAHAIATTLEDELKAELGAEVTIDSHIDPRRKEVFTDAQPAGHRQAEIRAALAGLADGLVDKVHHLEVQEREDGLYVSFHCLFPDDVPIGQAHQATARLEHRLRDTVPGIARVVVHAEPISEGA</sequence>
<evidence type="ECO:0000256" key="3">
    <source>
        <dbReference type="ARBA" id="ARBA00022448"/>
    </source>
</evidence>
<dbReference type="OrthoDB" id="9806522at2"/>
<evidence type="ECO:0000313" key="11">
    <source>
        <dbReference type="Proteomes" id="UP000251075"/>
    </source>
</evidence>
<dbReference type="Gene3D" id="3.30.70.1350">
    <property type="entry name" value="Cation efflux protein, cytoplasmic domain"/>
    <property type="match status" value="3"/>
</dbReference>
<dbReference type="InterPro" id="IPR027470">
    <property type="entry name" value="Cation_efflux_CTD"/>
</dbReference>
<comment type="similarity">
    <text evidence="2">Belongs to the cation diffusion facilitator (CDF) transporter (TC 2.A.4) family.</text>
</comment>
<dbReference type="GO" id="GO:0015093">
    <property type="term" value="F:ferrous iron transmembrane transporter activity"/>
    <property type="evidence" value="ECO:0007669"/>
    <property type="project" value="TreeGrafter"/>
</dbReference>
<dbReference type="Proteomes" id="UP000251075">
    <property type="component" value="Unassembled WGS sequence"/>
</dbReference>
<evidence type="ECO:0000259" key="9">
    <source>
        <dbReference type="Pfam" id="PF16916"/>
    </source>
</evidence>